<dbReference type="AlphaFoldDB" id="A0A2J6RS68"/>
<dbReference type="Proteomes" id="UP000235786">
    <property type="component" value="Unassembled WGS sequence"/>
</dbReference>
<dbReference type="EMBL" id="KZ613944">
    <property type="protein sequence ID" value="PMD41368.1"/>
    <property type="molecule type" value="Genomic_DNA"/>
</dbReference>
<dbReference type="Pfam" id="PF22939">
    <property type="entry name" value="WHD_GPIID"/>
    <property type="match status" value="1"/>
</dbReference>
<dbReference type="PANTHER" id="PTHR10039:SF15">
    <property type="entry name" value="NACHT DOMAIN-CONTAINING PROTEIN"/>
    <property type="match status" value="1"/>
</dbReference>
<feature type="non-terminal residue" evidence="2">
    <location>
        <position position="168"/>
    </location>
</feature>
<keyword evidence="3" id="KW-1185">Reference proteome</keyword>
<dbReference type="PANTHER" id="PTHR10039">
    <property type="entry name" value="AMELOGENIN"/>
    <property type="match status" value="1"/>
</dbReference>
<proteinExistence type="predicted"/>
<dbReference type="InterPro" id="IPR054471">
    <property type="entry name" value="GPIID_WHD"/>
</dbReference>
<evidence type="ECO:0000313" key="2">
    <source>
        <dbReference type="EMBL" id="PMD41368.1"/>
    </source>
</evidence>
<protein>
    <submittedName>
        <fullName evidence="2">Ankyrin repeat protein</fullName>
    </submittedName>
</protein>
<evidence type="ECO:0000313" key="3">
    <source>
        <dbReference type="Proteomes" id="UP000235786"/>
    </source>
</evidence>
<dbReference type="OrthoDB" id="195446at2759"/>
<sequence length="168" mass="19076">LTGKRSPKAIRAALKNLATGSGAYDHAYEDAMERVNSQIKDQEELAKQVLSWITCAKRPLTTSELQHAIAIEIGESQLDKENVPEVEDIVSICAGLVTVDEESATIRFVHYTTQEYFERTQNSWFPNAEIDITITCVTYLSFSIFETGSCRTNYEFEERLNSNCLYQY</sequence>
<name>A0A2J6RS68_HYAVF</name>
<evidence type="ECO:0000259" key="1">
    <source>
        <dbReference type="Pfam" id="PF22939"/>
    </source>
</evidence>
<feature type="non-terminal residue" evidence="2">
    <location>
        <position position="1"/>
    </location>
</feature>
<feature type="domain" description="GPI inositol-deacylase winged helix" evidence="1">
    <location>
        <begin position="41"/>
        <end position="118"/>
    </location>
</feature>
<gene>
    <name evidence="2" type="ORF">L207DRAFT_393007</name>
</gene>
<dbReference type="STRING" id="1149755.A0A2J6RS68"/>
<reference evidence="2 3" key="1">
    <citation type="submission" date="2016-04" db="EMBL/GenBank/DDBJ databases">
        <title>A degradative enzymes factory behind the ericoid mycorrhizal symbiosis.</title>
        <authorList>
            <consortium name="DOE Joint Genome Institute"/>
            <person name="Martino E."/>
            <person name="Morin E."/>
            <person name="Grelet G."/>
            <person name="Kuo A."/>
            <person name="Kohler A."/>
            <person name="Daghino S."/>
            <person name="Barry K."/>
            <person name="Choi C."/>
            <person name="Cichocki N."/>
            <person name="Clum A."/>
            <person name="Copeland A."/>
            <person name="Hainaut M."/>
            <person name="Haridas S."/>
            <person name="Labutti K."/>
            <person name="Lindquist E."/>
            <person name="Lipzen A."/>
            <person name="Khouja H.-R."/>
            <person name="Murat C."/>
            <person name="Ohm R."/>
            <person name="Olson A."/>
            <person name="Spatafora J."/>
            <person name="Veneault-Fourrey C."/>
            <person name="Henrissat B."/>
            <person name="Grigoriev I."/>
            <person name="Martin F."/>
            <person name="Perotto S."/>
        </authorList>
    </citation>
    <scope>NUCLEOTIDE SEQUENCE [LARGE SCALE GENOMIC DNA]</scope>
    <source>
        <strain evidence="2 3">F</strain>
    </source>
</reference>
<organism evidence="2 3">
    <name type="scientific">Hyaloscypha variabilis (strain UAMH 11265 / GT02V1 / F)</name>
    <name type="common">Meliniomyces variabilis</name>
    <dbReference type="NCBI Taxonomy" id="1149755"/>
    <lineage>
        <taxon>Eukaryota</taxon>
        <taxon>Fungi</taxon>
        <taxon>Dikarya</taxon>
        <taxon>Ascomycota</taxon>
        <taxon>Pezizomycotina</taxon>
        <taxon>Leotiomycetes</taxon>
        <taxon>Helotiales</taxon>
        <taxon>Hyaloscyphaceae</taxon>
        <taxon>Hyaloscypha</taxon>
        <taxon>Hyaloscypha variabilis</taxon>
    </lineage>
</organism>
<accession>A0A2J6RS68</accession>